<dbReference type="SUPFAM" id="SSF53383">
    <property type="entry name" value="PLP-dependent transferases"/>
    <property type="match status" value="1"/>
</dbReference>
<protein>
    <recommendedName>
        <fullName evidence="9">Pyridoxal-dependent decarboxylase</fullName>
    </recommendedName>
</protein>
<dbReference type="PANTHER" id="PTHR45677:SF8">
    <property type="entry name" value="CYSTEINE SULFINIC ACID DECARBOXYLASE"/>
    <property type="match status" value="1"/>
</dbReference>
<evidence type="ECO:0000256" key="3">
    <source>
        <dbReference type="ARBA" id="ARBA00022793"/>
    </source>
</evidence>
<comment type="caution">
    <text evidence="7">The sequence shown here is derived from an EMBL/GenBank/DDBJ whole genome shotgun (WGS) entry which is preliminary data.</text>
</comment>
<dbReference type="PANTHER" id="PTHR45677">
    <property type="entry name" value="GLUTAMATE DECARBOXYLASE-RELATED"/>
    <property type="match status" value="1"/>
</dbReference>
<dbReference type="Pfam" id="PF00282">
    <property type="entry name" value="Pyridoxal_deC"/>
    <property type="match status" value="1"/>
</dbReference>
<proteinExistence type="inferred from homology"/>
<name>A0ABP8DTV6_9ACTN</name>
<dbReference type="InterPro" id="IPR002129">
    <property type="entry name" value="PyrdxlP-dep_de-COase"/>
</dbReference>
<dbReference type="InterPro" id="IPR015424">
    <property type="entry name" value="PyrdxlP-dep_Trfase"/>
</dbReference>
<evidence type="ECO:0008006" key="9">
    <source>
        <dbReference type="Google" id="ProtNLM"/>
    </source>
</evidence>
<comment type="cofactor">
    <cofactor evidence="1 6">
        <name>pyridoxal 5'-phosphate</name>
        <dbReference type="ChEBI" id="CHEBI:597326"/>
    </cofactor>
</comment>
<evidence type="ECO:0000256" key="5">
    <source>
        <dbReference type="ARBA" id="ARBA00023239"/>
    </source>
</evidence>
<evidence type="ECO:0000256" key="6">
    <source>
        <dbReference type="RuleBase" id="RU000382"/>
    </source>
</evidence>
<sequence>MSSDNGGAGELLGDRHPDEIAALVGKAAKIGIDFFTGQARDDLVLRYAPERELLERFAEPLPQTPIGDDALLDSLAEVSRWSVAQHDQRYLAFPDVGNSVAGIAAGIVATFLNQNLIAYDRSAPAGSVVEAQLLLWLRELVGFSFFPLNEYAGLRHLGAMWTSGGNMSNHVAMTVALAATWPDVRRRGLRGLPERPAVVLARGVEHFSYLGAAQVLGLGSAGLVWSAANSDYTSDVSAIAALLENPPEGTRPFMVVGVAGNCRTTGIDRLAEIADLCAKHGVWFHVDACHGGSLLFSDQLRGELAGIERADSVSLDPHKGLFITYPSSYLLVRDPEHLAQFSRYPDKLDDPSCLDLGLITPFYGSRGFESLRLWALIKHLGRAGIARLVEQREETFREMRDLIESTGYFQMIGAAGFYRCAFVYCPPEARRLVEALRERPELVPRVRAVVSRYTQRFVQTLYVSGRVVFDLFTMQDLGNALGLGTEAKIEMLGMCIGHPTMDAGAKEDIVKHIAAVGDDLVDPMVNELRALGVDEAQEAWTASVHGPAGW</sequence>
<evidence type="ECO:0000313" key="7">
    <source>
        <dbReference type="EMBL" id="GAA4263453.1"/>
    </source>
</evidence>
<dbReference type="Gene3D" id="3.40.640.10">
    <property type="entry name" value="Type I PLP-dependent aspartate aminotransferase-like (Major domain)"/>
    <property type="match status" value="1"/>
</dbReference>
<keyword evidence="4 6" id="KW-0663">Pyridoxal phosphate</keyword>
<gene>
    <name evidence="7" type="ORF">GCM10022255_108140</name>
</gene>
<evidence type="ECO:0000256" key="1">
    <source>
        <dbReference type="ARBA" id="ARBA00001933"/>
    </source>
</evidence>
<dbReference type="InterPro" id="IPR015421">
    <property type="entry name" value="PyrdxlP-dep_Trfase_major"/>
</dbReference>
<accession>A0ABP8DTV6</accession>
<evidence type="ECO:0000256" key="4">
    <source>
        <dbReference type="ARBA" id="ARBA00022898"/>
    </source>
</evidence>
<reference evidence="8" key="1">
    <citation type="journal article" date="2019" name="Int. J. Syst. Evol. Microbiol.">
        <title>The Global Catalogue of Microorganisms (GCM) 10K type strain sequencing project: providing services to taxonomists for standard genome sequencing and annotation.</title>
        <authorList>
            <consortium name="The Broad Institute Genomics Platform"/>
            <consortium name="The Broad Institute Genome Sequencing Center for Infectious Disease"/>
            <person name="Wu L."/>
            <person name="Ma J."/>
        </authorList>
    </citation>
    <scope>NUCLEOTIDE SEQUENCE [LARGE SCALE GENOMIC DNA]</scope>
    <source>
        <strain evidence="8">JCM 17441</strain>
    </source>
</reference>
<keyword evidence="8" id="KW-1185">Reference proteome</keyword>
<dbReference type="Gene3D" id="3.90.1150.170">
    <property type="match status" value="1"/>
</dbReference>
<keyword evidence="5 6" id="KW-0456">Lyase</keyword>
<keyword evidence="3" id="KW-0210">Decarboxylase</keyword>
<evidence type="ECO:0000313" key="8">
    <source>
        <dbReference type="Proteomes" id="UP001500620"/>
    </source>
</evidence>
<comment type="similarity">
    <text evidence="2 6">Belongs to the group II decarboxylase family.</text>
</comment>
<dbReference type="Proteomes" id="UP001500620">
    <property type="component" value="Unassembled WGS sequence"/>
</dbReference>
<dbReference type="EMBL" id="BAABAT010000069">
    <property type="protein sequence ID" value="GAA4263453.1"/>
    <property type="molecule type" value="Genomic_DNA"/>
</dbReference>
<evidence type="ECO:0000256" key="2">
    <source>
        <dbReference type="ARBA" id="ARBA00009533"/>
    </source>
</evidence>
<organism evidence="7 8">
    <name type="scientific">Dactylosporangium darangshiense</name>
    <dbReference type="NCBI Taxonomy" id="579108"/>
    <lineage>
        <taxon>Bacteria</taxon>
        <taxon>Bacillati</taxon>
        <taxon>Actinomycetota</taxon>
        <taxon>Actinomycetes</taxon>
        <taxon>Micromonosporales</taxon>
        <taxon>Micromonosporaceae</taxon>
        <taxon>Dactylosporangium</taxon>
    </lineage>
</organism>